<dbReference type="InterPro" id="IPR038765">
    <property type="entry name" value="Papain-like_cys_pep_sf"/>
</dbReference>
<dbReference type="RefSeq" id="WP_120955158.1">
    <property type="nucleotide sequence ID" value="NZ_RBIR01000010.1"/>
</dbReference>
<protein>
    <submittedName>
        <fullName evidence="6">Cell wall-associated NlpC family hydrolase</fullName>
    </submittedName>
</protein>
<evidence type="ECO:0000313" key="6">
    <source>
        <dbReference type="EMBL" id="RKR13610.1"/>
    </source>
</evidence>
<dbReference type="PANTHER" id="PTHR47053">
    <property type="entry name" value="MUREIN DD-ENDOPEPTIDASE MEPH-RELATED"/>
    <property type="match status" value="1"/>
</dbReference>
<gene>
    <name evidence="6" type="ORF">C8D78_3558</name>
</gene>
<evidence type="ECO:0000259" key="5">
    <source>
        <dbReference type="PROSITE" id="PS51935"/>
    </source>
</evidence>
<evidence type="ECO:0000256" key="1">
    <source>
        <dbReference type="ARBA" id="ARBA00007074"/>
    </source>
</evidence>
<reference evidence="6 7" key="1">
    <citation type="submission" date="2018-10" db="EMBL/GenBank/DDBJ databases">
        <title>Genomic Encyclopedia of Type Strains, Phase IV (KMG-IV): sequencing the most valuable type-strain genomes for metagenomic binning, comparative biology and taxonomic classification.</title>
        <authorList>
            <person name="Goeker M."/>
        </authorList>
    </citation>
    <scope>NUCLEOTIDE SEQUENCE [LARGE SCALE GENOMIC DNA]</scope>
    <source>
        <strain evidence="6 7">DSM 25586</strain>
    </source>
</reference>
<dbReference type="EMBL" id="RBIR01000010">
    <property type="protein sequence ID" value="RKR13610.1"/>
    <property type="molecule type" value="Genomic_DNA"/>
</dbReference>
<dbReference type="Pfam" id="PF00877">
    <property type="entry name" value="NLPC_P60"/>
    <property type="match status" value="1"/>
</dbReference>
<keyword evidence="2" id="KW-0645">Protease</keyword>
<dbReference type="Proteomes" id="UP000276055">
    <property type="component" value="Unassembled WGS sequence"/>
</dbReference>
<proteinExistence type="inferred from homology"/>
<comment type="caution">
    <text evidence="6">The sequence shown here is derived from an EMBL/GenBank/DDBJ whole genome shotgun (WGS) entry which is preliminary data.</text>
</comment>
<dbReference type="GO" id="GO:0008234">
    <property type="term" value="F:cysteine-type peptidase activity"/>
    <property type="evidence" value="ECO:0007669"/>
    <property type="project" value="UniProtKB-KW"/>
</dbReference>
<accession>A0A495E9L8</accession>
<evidence type="ECO:0000256" key="3">
    <source>
        <dbReference type="ARBA" id="ARBA00022801"/>
    </source>
</evidence>
<dbReference type="InterPro" id="IPR000064">
    <property type="entry name" value="NLP_P60_dom"/>
</dbReference>
<dbReference type="PROSITE" id="PS51935">
    <property type="entry name" value="NLPC_P60"/>
    <property type="match status" value="1"/>
</dbReference>
<evidence type="ECO:0000256" key="2">
    <source>
        <dbReference type="ARBA" id="ARBA00022670"/>
    </source>
</evidence>
<feature type="domain" description="NlpC/P60" evidence="5">
    <location>
        <begin position="130"/>
        <end position="248"/>
    </location>
</feature>
<dbReference type="AlphaFoldDB" id="A0A495E9L8"/>
<comment type="similarity">
    <text evidence="1">Belongs to the peptidase C40 family.</text>
</comment>
<dbReference type="SUPFAM" id="SSF54001">
    <property type="entry name" value="Cysteine proteinases"/>
    <property type="match status" value="1"/>
</dbReference>
<keyword evidence="3 6" id="KW-0378">Hydrolase</keyword>
<dbReference type="InterPro" id="IPR051202">
    <property type="entry name" value="Peptidase_C40"/>
</dbReference>
<evidence type="ECO:0000256" key="4">
    <source>
        <dbReference type="ARBA" id="ARBA00022807"/>
    </source>
</evidence>
<name>A0A495E9L8_9MICC</name>
<evidence type="ECO:0000313" key="7">
    <source>
        <dbReference type="Proteomes" id="UP000276055"/>
    </source>
</evidence>
<dbReference type="PANTHER" id="PTHR47053:SF1">
    <property type="entry name" value="MUREIN DD-ENDOPEPTIDASE MEPH-RELATED"/>
    <property type="match status" value="1"/>
</dbReference>
<dbReference type="Gene3D" id="3.90.1720.10">
    <property type="entry name" value="endopeptidase domain like (from Nostoc punctiforme)"/>
    <property type="match status" value="1"/>
</dbReference>
<dbReference type="OrthoDB" id="9815778at2"/>
<keyword evidence="4" id="KW-0788">Thiol protease</keyword>
<organism evidence="6 7">
    <name type="scientific">Arthrobacter oryzae</name>
    <dbReference type="NCBI Taxonomy" id="409290"/>
    <lineage>
        <taxon>Bacteria</taxon>
        <taxon>Bacillati</taxon>
        <taxon>Actinomycetota</taxon>
        <taxon>Actinomycetes</taxon>
        <taxon>Micrococcales</taxon>
        <taxon>Micrococcaceae</taxon>
        <taxon>Arthrobacter</taxon>
    </lineage>
</organism>
<sequence>MSMTEAIGRMQGIQSMIAELTRPAATETSAAAAKASAASSLATATGAGDSSSFTQALATALGGTGTAGAASLTDSSGLGASLGLGSTTAAGATGLSGLAGLTGVGGLTGLAGLAGLTAAQAPGTIHTGAAATGNDVVAVAKKYIGVPYVWGGTNPATGMDCSGFTQRVFKDLGVEIPRVVSDQMRQGTPVASLAEAKPGDLLVSFGGNHISIYLGNGKAIDAPVPGKTIQIRDAWEQQSNLTAIRRIVPAGAAS</sequence>
<dbReference type="GO" id="GO:0006508">
    <property type="term" value="P:proteolysis"/>
    <property type="evidence" value="ECO:0007669"/>
    <property type="project" value="UniProtKB-KW"/>
</dbReference>